<dbReference type="Proteomes" id="UP000235392">
    <property type="component" value="Unassembled WGS sequence"/>
</dbReference>
<organism evidence="2 3">
    <name type="scientific">Puccinia coronata f. sp. avenae</name>
    <dbReference type="NCBI Taxonomy" id="200324"/>
    <lineage>
        <taxon>Eukaryota</taxon>
        <taxon>Fungi</taxon>
        <taxon>Dikarya</taxon>
        <taxon>Basidiomycota</taxon>
        <taxon>Pucciniomycotina</taxon>
        <taxon>Pucciniomycetes</taxon>
        <taxon>Pucciniales</taxon>
        <taxon>Pucciniaceae</taxon>
        <taxon>Puccinia</taxon>
    </lineage>
</organism>
<gene>
    <name evidence="2" type="ORF">PCASD_18961</name>
</gene>
<feature type="compositionally biased region" description="Low complexity" evidence="1">
    <location>
        <begin position="10"/>
        <end position="30"/>
    </location>
</feature>
<name>A0A2N5S7Y9_9BASI</name>
<feature type="compositionally biased region" description="Polar residues" evidence="1">
    <location>
        <begin position="80"/>
        <end position="90"/>
    </location>
</feature>
<evidence type="ECO:0000256" key="1">
    <source>
        <dbReference type="SAM" id="MobiDB-lite"/>
    </source>
</evidence>
<protein>
    <submittedName>
        <fullName evidence="2">Uncharacterized protein</fullName>
    </submittedName>
</protein>
<evidence type="ECO:0000313" key="3">
    <source>
        <dbReference type="Proteomes" id="UP000235392"/>
    </source>
</evidence>
<dbReference type="EMBL" id="PGCI01001012">
    <property type="protein sequence ID" value="PLW09362.1"/>
    <property type="molecule type" value="Genomic_DNA"/>
</dbReference>
<sequence length="124" mass="13103">MYPQVPGPASPADAGADTLKLSSNSKPSSSKAKDSKPDISSTSSSSLPLSSSSHDTNSTIRINHHLNPNSNDPERDMADNQPSGEASQLLSSLQTITEKLNSTNFAVWRSPEAAYASQQPHLPS</sequence>
<comment type="caution">
    <text evidence="2">The sequence shown here is derived from an EMBL/GenBank/DDBJ whole genome shotgun (WGS) entry which is preliminary data.</text>
</comment>
<accession>A0A2N5S7Y9</accession>
<dbReference type="AlphaFoldDB" id="A0A2N5S7Y9"/>
<proteinExistence type="predicted"/>
<reference evidence="2 3" key="1">
    <citation type="submission" date="2017-11" db="EMBL/GenBank/DDBJ databases">
        <title>De novo assembly and phasing of dikaryotic genomes from two isolates of Puccinia coronata f. sp. avenae, the causal agent of oat crown rust.</title>
        <authorList>
            <person name="Miller M.E."/>
            <person name="Zhang Y."/>
            <person name="Omidvar V."/>
            <person name="Sperschneider J."/>
            <person name="Schwessinger B."/>
            <person name="Raley C."/>
            <person name="Palmer J.M."/>
            <person name="Garnica D."/>
            <person name="Upadhyaya N."/>
            <person name="Rathjen J."/>
            <person name="Taylor J.M."/>
            <person name="Park R.F."/>
            <person name="Dodds P.N."/>
            <person name="Hirsch C.D."/>
            <person name="Kianian S.F."/>
            <person name="Figueroa M."/>
        </authorList>
    </citation>
    <scope>NUCLEOTIDE SEQUENCE [LARGE SCALE GENOMIC DNA]</scope>
    <source>
        <strain evidence="2">12SD80</strain>
    </source>
</reference>
<evidence type="ECO:0000313" key="2">
    <source>
        <dbReference type="EMBL" id="PLW09362.1"/>
    </source>
</evidence>
<feature type="region of interest" description="Disordered" evidence="1">
    <location>
        <begin position="1"/>
        <end position="90"/>
    </location>
</feature>
<feature type="compositionally biased region" description="Low complexity" evidence="1">
    <location>
        <begin position="38"/>
        <end position="60"/>
    </location>
</feature>